<dbReference type="Pfam" id="PF14432">
    <property type="entry name" value="DYW_deaminase"/>
    <property type="match status" value="1"/>
</dbReference>
<feature type="repeat" description="PPR" evidence="2">
    <location>
        <begin position="133"/>
        <end position="167"/>
    </location>
</feature>
<dbReference type="PANTHER" id="PTHR47926">
    <property type="entry name" value="PENTATRICOPEPTIDE REPEAT-CONTAINING PROTEIN"/>
    <property type="match status" value="1"/>
</dbReference>
<dbReference type="FunFam" id="1.25.40.10:FF:000073">
    <property type="entry name" value="Pentatricopeptide repeat-containing protein chloroplastic"/>
    <property type="match status" value="1"/>
</dbReference>
<gene>
    <name evidence="5" type="ORF">Taro_048360</name>
</gene>
<dbReference type="OrthoDB" id="185373at2759"/>
<evidence type="ECO:0000259" key="4">
    <source>
        <dbReference type="Pfam" id="PF14432"/>
    </source>
</evidence>
<dbReference type="InterPro" id="IPR032867">
    <property type="entry name" value="DYW_dom"/>
</dbReference>
<dbReference type="InterPro" id="IPR046848">
    <property type="entry name" value="E_motif"/>
</dbReference>
<feature type="region of interest" description="Disordered" evidence="3">
    <location>
        <begin position="40"/>
        <end position="70"/>
    </location>
</feature>
<keyword evidence="6" id="KW-1185">Reference proteome</keyword>
<dbReference type="Pfam" id="PF13041">
    <property type="entry name" value="PPR_2"/>
    <property type="match status" value="3"/>
</dbReference>
<evidence type="ECO:0000313" key="6">
    <source>
        <dbReference type="Proteomes" id="UP000652761"/>
    </source>
</evidence>
<sequence length="645" mass="72193">MLLLRDRTLQSSPPLSLTKLLTTPLRRKPFHHLLFLSAHQSTHHTKPQRQQQQHSLPGKPRPSPTSAAENRWVPLIESCSSKSHLRQLHAHIIRSVAGKNPAVMATFLSRVALRPLGDMEYSRRVFKQIARPNASHYNAMIRGYSQSNSPEKAFCLMRDMLGRGLSADPVCSSFVVKACTRLAYLFGGRQVHGGTVRNGYQSDSRLLTSLMDLYASCGTTVDAEHVFDEMAVRDVVAWNVLISCYARNGRSKDALVLFDLMQEPRYGLEPDEVTCLLLLQACARLGAVECGERIHSFIEEHGYGGALNLRNSLVAMYSKCGSVDTAFKIFNETTNKNVVTWSAIISGLAMNGHGWDALEAFSEMQRAGVTPDEQTFTGVLSACSHCGLVDQGLWFFDSMKTEYGLVPNLHHYGCMVDLLGRAGLLDQAYGLIVKAETIKPDAAIWRTLLGACRIHRYVELGERVVTHLVELKAQEAGDYILLLNIYSSVGNWEKVTEVRRLMKDSGIQTTPGCSTIEIRGKVHEFVVDDDTHPRKAEIYLTLDEIGKQLKIAGYVANVEAEMHNTDVEAKETALSYHSEKLAIAFGILSTPPGERLRIAKNLRTCVDCHTFAKMVSTVYNRKLVIRDRSRFHHFREGYCSCNDYW</sequence>
<evidence type="ECO:0000256" key="1">
    <source>
        <dbReference type="ARBA" id="ARBA00022737"/>
    </source>
</evidence>
<organism evidence="5 6">
    <name type="scientific">Colocasia esculenta</name>
    <name type="common">Wild taro</name>
    <name type="synonym">Arum esculentum</name>
    <dbReference type="NCBI Taxonomy" id="4460"/>
    <lineage>
        <taxon>Eukaryota</taxon>
        <taxon>Viridiplantae</taxon>
        <taxon>Streptophyta</taxon>
        <taxon>Embryophyta</taxon>
        <taxon>Tracheophyta</taxon>
        <taxon>Spermatophyta</taxon>
        <taxon>Magnoliopsida</taxon>
        <taxon>Liliopsida</taxon>
        <taxon>Araceae</taxon>
        <taxon>Aroideae</taxon>
        <taxon>Colocasieae</taxon>
        <taxon>Colocasia</taxon>
    </lineage>
</organism>
<proteinExistence type="predicted"/>
<dbReference type="GO" id="GO:0008270">
    <property type="term" value="F:zinc ion binding"/>
    <property type="evidence" value="ECO:0007669"/>
    <property type="project" value="InterPro"/>
</dbReference>
<comment type="caution">
    <text evidence="5">The sequence shown here is derived from an EMBL/GenBank/DDBJ whole genome shotgun (WGS) entry which is preliminary data.</text>
</comment>
<dbReference type="FunFam" id="1.25.40.10:FF:000454">
    <property type="entry name" value="Pentatricopeptide repeat-containing protein At3g47530"/>
    <property type="match status" value="1"/>
</dbReference>
<evidence type="ECO:0000256" key="3">
    <source>
        <dbReference type="SAM" id="MobiDB-lite"/>
    </source>
</evidence>
<dbReference type="PANTHER" id="PTHR47926:SF469">
    <property type="entry name" value="DYW DOMAIN-CONTAINING PROTEIN"/>
    <property type="match status" value="1"/>
</dbReference>
<dbReference type="NCBIfam" id="TIGR00756">
    <property type="entry name" value="PPR"/>
    <property type="match status" value="3"/>
</dbReference>
<accession>A0A843WVL5</accession>
<name>A0A843WVL5_COLES</name>
<dbReference type="EMBL" id="NMUH01006506">
    <property type="protein sequence ID" value="MQM15413.1"/>
    <property type="molecule type" value="Genomic_DNA"/>
</dbReference>
<evidence type="ECO:0000256" key="2">
    <source>
        <dbReference type="PROSITE-ProRule" id="PRU00708"/>
    </source>
</evidence>
<dbReference type="FunFam" id="1.25.40.10:FF:000031">
    <property type="entry name" value="Pentatricopeptide repeat-containing protein mitochondrial"/>
    <property type="match status" value="1"/>
</dbReference>
<dbReference type="Pfam" id="PF01535">
    <property type="entry name" value="PPR"/>
    <property type="match status" value="1"/>
</dbReference>
<feature type="repeat" description="PPR" evidence="2">
    <location>
        <begin position="337"/>
        <end position="371"/>
    </location>
</feature>
<dbReference type="PROSITE" id="PS51375">
    <property type="entry name" value="PPR"/>
    <property type="match status" value="3"/>
</dbReference>
<feature type="domain" description="DYW" evidence="4">
    <location>
        <begin position="553"/>
        <end position="645"/>
    </location>
</feature>
<evidence type="ECO:0000313" key="5">
    <source>
        <dbReference type="EMBL" id="MQM15413.1"/>
    </source>
</evidence>
<dbReference type="GO" id="GO:0009451">
    <property type="term" value="P:RNA modification"/>
    <property type="evidence" value="ECO:0007669"/>
    <property type="project" value="InterPro"/>
</dbReference>
<dbReference type="InterPro" id="IPR046960">
    <property type="entry name" value="PPR_At4g14850-like_plant"/>
</dbReference>
<dbReference type="InterPro" id="IPR011990">
    <property type="entry name" value="TPR-like_helical_dom_sf"/>
</dbReference>
<dbReference type="AlphaFoldDB" id="A0A843WVL5"/>
<dbReference type="Gene3D" id="1.25.40.10">
    <property type="entry name" value="Tetratricopeptide repeat domain"/>
    <property type="match status" value="3"/>
</dbReference>
<dbReference type="GO" id="GO:0003723">
    <property type="term" value="F:RNA binding"/>
    <property type="evidence" value="ECO:0007669"/>
    <property type="project" value="InterPro"/>
</dbReference>
<dbReference type="InterPro" id="IPR002885">
    <property type="entry name" value="PPR_rpt"/>
</dbReference>
<keyword evidence="1" id="KW-0677">Repeat</keyword>
<dbReference type="Proteomes" id="UP000652761">
    <property type="component" value="Unassembled WGS sequence"/>
</dbReference>
<protein>
    <recommendedName>
        <fullName evidence="4">DYW domain-containing protein</fullName>
    </recommendedName>
</protein>
<feature type="repeat" description="PPR" evidence="2">
    <location>
        <begin position="234"/>
        <end position="268"/>
    </location>
</feature>
<reference evidence="5" key="1">
    <citation type="submission" date="2017-07" db="EMBL/GenBank/DDBJ databases">
        <title>Taro Niue Genome Assembly and Annotation.</title>
        <authorList>
            <person name="Atibalentja N."/>
            <person name="Keating K."/>
            <person name="Fields C.J."/>
        </authorList>
    </citation>
    <scope>NUCLEOTIDE SEQUENCE</scope>
    <source>
        <strain evidence="5">Niue_2</strain>
        <tissue evidence="5">Leaf</tissue>
    </source>
</reference>
<dbReference type="Pfam" id="PF20431">
    <property type="entry name" value="E_motif"/>
    <property type="match status" value="1"/>
</dbReference>